<evidence type="ECO:0000313" key="7">
    <source>
        <dbReference type="EMBL" id="GBO03922.1"/>
    </source>
</evidence>
<dbReference type="InterPro" id="IPR006643">
    <property type="entry name" value="Zasp-like_motif"/>
</dbReference>
<dbReference type="GO" id="GO:0005912">
    <property type="term" value="C:adherens junction"/>
    <property type="evidence" value="ECO:0007669"/>
    <property type="project" value="TreeGrafter"/>
</dbReference>
<evidence type="ECO:0000313" key="8">
    <source>
        <dbReference type="Proteomes" id="UP000499080"/>
    </source>
</evidence>
<dbReference type="Gene3D" id="3.40.50.300">
    <property type="entry name" value="P-loop containing nucleotide triphosphate hydrolases"/>
    <property type="match status" value="1"/>
</dbReference>
<dbReference type="Pfam" id="PF15936">
    <property type="entry name" value="DUF4749"/>
    <property type="match status" value="1"/>
</dbReference>
<dbReference type="PROSITE" id="PS50023">
    <property type="entry name" value="LIM_DOMAIN_2"/>
    <property type="match status" value="1"/>
</dbReference>
<dbReference type="InterPro" id="IPR001781">
    <property type="entry name" value="Znf_LIM"/>
</dbReference>
<dbReference type="GO" id="GO:0001725">
    <property type="term" value="C:stress fiber"/>
    <property type="evidence" value="ECO:0007669"/>
    <property type="project" value="TreeGrafter"/>
</dbReference>
<keyword evidence="2 4" id="KW-0862">Zinc</keyword>
<dbReference type="InterPro" id="IPR027417">
    <property type="entry name" value="P-loop_NTPase"/>
</dbReference>
<comment type="caution">
    <text evidence="7">The sequence shown here is derived from an EMBL/GenBank/DDBJ whole genome shotgun (WGS) entry which is preliminary data.</text>
</comment>
<dbReference type="Proteomes" id="UP000499080">
    <property type="component" value="Unassembled WGS sequence"/>
</dbReference>
<dbReference type="CDD" id="cd09360">
    <property type="entry name" value="LIM_ALP_like"/>
    <property type="match status" value="1"/>
</dbReference>
<evidence type="ECO:0000259" key="6">
    <source>
        <dbReference type="PROSITE" id="PS50023"/>
    </source>
</evidence>
<evidence type="ECO:0000256" key="2">
    <source>
        <dbReference type="ARBA" id="ARBA00022833"/>
    </source>
</evidence>
<dbReference type="GO" id="GO:0030018">
    <property type="term" value="C:Z disc"/>
    <property type="evidence" value="ECO:0007669"/>
    <property type="project" value="TreeGrafter"/>
</dbReference>
<gene>
    <name evidence="7" type="primary">Zasp52_2</name>
    <name evidence="7" type="ORF">AVEN_65017_1</name>
</gene>
<protein>
    <submittedName>
        <fullName evidence="7">PDZ and LIM domain protein Zasp</fullName>
    </submittedName>
</protein>
<keyword evidence="3 4" id="KW-0440">LIM domain</keyword>
<dbReference type="GO" id="GO:0031941">
    <property type="term" value="C:filamentous actin"/>
    <property type="evidence" value="ECO:0007669"/>
    <property type="project" value="TreeGrafter"/>
</dbReference>
<evidence type="ECO:0000256" key="5">
    <source>
        <dbReference type="SAM" id="MobiDB-lite"/>
    </source>
</evidence>
<evidence type="ECO:0000256" key="1">
    <source>
        <dbReference type="ARBA" id="ARBA00022723"/>
    </source>
</evidence>
<dbReference type="SMART" id="SM00735">
    <property type="entry name" value="ZM"/>
    <property type="match status" value="1"/>
</dbReference>
<dbReference type="PANTHER" id="PTHR24214:SF61">
    <property type="entry name" value="PDZ AND LIM DOMAIN PROTEIN 3-LIKE"/>
    <property type="match status" value="1"/>
</dbReference>
<evidence type="ECO:0000256" key="4">
    <source>
        <dbReference type="PROSITE-ProRule" id="PRU00125"/>
    </source>
</evidence>
<dbReference type="EMBL" id="BGPR01031066">
    <property type="protein sequence ID" value="GBO03922.1"/>
    <property type="molecule type" value="Genomic_DNA"/>
</dbReference>
<dbReference type="InterPro" id="IPR031847">
    <property type="entry name" value="PDLI1-4/Zasp-like_mid"/>
</dbReference>
<accession>A0A4Y2TUI1</accession>
<feature type="domain" description="LIM zinc-binding" evidence="6">
    <location>
        <begin position="182"/>
        <end position="241"/>
    </location>
</feature>
<reference evidence="7 8" key="1">
    <citation type="journal article" date="2019" name="Sci. Rep.">
        <title>Orb-weaving spider Araneus ventricosus genome elucidates the spidroin gene catalogue.</title>
        <authorList>
            <person name="Kono N."/>
            <person name="Nakamura H."/>
            <person name="Ohtoshi R."/>
            <person name="Moran D.A.P."/>
            <person name="Shinohara A."/>
            <person name="Yoshida Y."/>
            <person name="Fujiwara M."/>
            <person name="Mori M."/>
            <person name="Tomita M."/>
            <person name="Arakawa K."/>
        </authorList>
    </citation>
    <scope>NUCLEOTIDE SEQUENCE [LARGE SCALE GENOMIC DNA]</scope>
</reference>
<dbReference type="OrthoDB" id="5911912at2759"/>
<keyword evidence="8" id="KW-1185">Reference proteome</keyword>
<dbReference type="GO" id="GO:0061061">
    <property type="term" value="P:muscle structure development"/>
    <property type="evidence" value="ECO:0007669"/>
    <property type="project" value="TreeGrafter"/>
</dbReference>
<dbReference type="SMART" id="SM00132">
    <property type="entry name" value="LIM"/>
    <property type="match status" value="1"/>
</dbReference>
<dbReference type="CDD" id="cd18809">
    <property type="entry name" value="SF1_C_RecD"/>
    <property type="match status" value="1"/>
</dbReference>
<proteinExistence type="predicted"/>
<dbReference type="AlphaFoldDB" id="A0A4Y2TUI1"/>
<organism evidence="7 8">
    <name type="scientific">Araneus ventricosus</name>
    <name type="common">Orbweaver spider</name>
    <name type="synonym">Epeira ventricosa</name>
    <dbReference type="NCBI Taxonomy" id="182803"/>
    <lineage>
        <taxon>Eukaryota</taxon>
        <taxon>Metazoa</taxon>
        <taxon>Ecdysozoa</taxon>
        <taxon>Arthropoda</taxon>
        <taxon>Chelicerata</taxon>
        <taxon>Arachnida</taxon>
        <taxon>Araneae</taxon>
        <taxon>Araneomorphae</taxon>
        <taxon>Entelegynae</taxon>
        <taxon>Araneoidea</taxon>
        <taxon>Araneidae</taxon>
        <taxon>Araneus</taxon>
    </lineage>
</organism>
<feature type="region of interest" description="Disordered" evidence="5">
    <location>
        <begin position="48"/>
        <end position="68"/>
    </location>
</feature>
<name>A0A4Y2TUI1_ARAVE</name>
<sequence length="354" mass="38907">MRKNIVFPVRGGVRVWKPTVTPVGDLPSVTTPPAAGLYTKTSLAAKKQESAPIGTKHNTTPRPFAPLGGGKALVNNQYNTPAPLYSMNNIADTLSAHTEVLSSGAKGINFMKEAQPVNTDSAVYRMIMEEKETGSHTETGLNHVDAPYRKDSPMTQQKVTQHVSAPITKPPSQTGDKPLAPNCCPECGKTIVGVFVRIKDKSLHPECFKCSTCGSSLKNVGYFNVNDKLYCDAHAKLAAKIAATMPTYEPLVISHPDTNNKTECNRGDVVFLPRIKLATSDVNLPFVLNRRQFPSIPAYTVTIDKSQGQTFEHVGIYLDKPVFSHGQLYVALSRSRIPNHVKIYTRHLKYKENY</sequence>
<keyword evidence="1 4" id="KW-0479">Metal-binding</keyword>
<dbReference type="Pfam" id="PF00412">
    <property type="entry name" value="LIM"/>
    <property type="match status" value="1"/>
</dbReference>
<dbReference type="SUPFAM" id="SSF57716">
    <property type="entry name" value="Glucocorticoid receptor-like (DNA-binding domain)"/>
    <property type="match status" value="2"/>
</dbReference>
<dbReference type="PANTHER" id="PTHR24214">
    <property type="entry name" value="PDZ AND LIM DOMAIN PROTEIN ZASP"/>
    <property type="match status" value="1"/>
</dbReference>
<dbReference type="GO" id="GO:0030036">
    <property type="term" value="P:actin cytoskeleton organization"/>
    <property type="evidence" value="ECO:0007669"/>
    <property type="project" value="TreeGrafter"/>
</dbReference>
<dbReference type="GO" id="GO:0046872">
    <property type="term" value="F:metal ion binding"/>
    <property type="evidence" value="ECO:0007669"/>
    <property type="project" value="UniProtKB-KW"/>
</dbReference>
<dbReference type="GO" id="GO:0007507">
    <property type="term" value="P:heart development"/>
    <property type="evidence" value="ECO:0007669"/>
    <property type="project" value="TreeGrafter"/>
</dbReference>
<dbReference type="GO" id="GO:0003779">
    <property type="term" value="F:actin binding"/>
    <property type="evidence" value="ECO:0007669"/>
    <property type="project" value="TreeGrafter"/>
</dbReference>
<dbReference type="SUPFAM" id="SSF52540">
    <property type="entry name" value="P-loop containing nucleoside triphosphate hydrolases"/>
    <property type="match status" value="1"/>
</dbReference>
<dbReference type="Gene3D" id="2.10.110.10">
    <property type="entry name" value="Cysteine Rich Protein"/>
    <property type="match status" value="1"/>
</dbReference>
<dbReference type="GO" id="GO:0051371">
    <property type="term" value="F:muscle alpha-actinin binding"/>
    <property type="evidence" value="ECO:0007669"/>
    <property type="project" value="TreeGrafter"/>
</dbReference>
<dbReference type="FunFam" id="2.10.110.10:FF:000073">
    <property type="entry name" value="Uncharacterized protein, isoform Z"/>
    <property type="match status" value="1"/>
</dbReference>
<dbReference type="InterPro" id="IPR050604">
    <property type="entry name" value="PDZ-LIM_domain"/>
</dbReference>
<evidence type="ECO:0000256" key="3">
    <source>
        <dbReference type="ARBA" id="ARBA00023038"/>
    </source>
</evidence>